<gene>
    <name evidence="1" type="ORF">ACFSBX_18840</name>
</gene>
<feature type="non-terminal residue" evidence="1">
    <location>
        <position position="237"/>
    </location>
</feature>
<dbReference type="AlphaFoldDB" id="A0ABD6CSD6"/>
<evidence type="ECO:0000313" key="2">
    <source>
        <dbReference type="Proteomes" id="UP001597085"/>
    </source>
</evidence>
<proteinExistence type="predicted"/>
<organism evidence="1 2">
    <name type="scientific">Halobellus rarus</name>
    <dbReference type="NCBI Taxonomy" id="1126237"/>
    <lineage>
        <taxon>Archaea</taxon>
        <taxon>Methanobacteriati</taxon>
        <taxon>Methanobacteriota</taxon>
        <taxon>Stenosarchaea group</taxon>
        <taxon>Halobacteria</taxon>
        <taxon>Halobacteriales</taxon>
        <taxon>Haloferacaceae</taxon>
        <taxon>Halobellus</taxon>
    </lineage>
</organism>
<name>A0ABD6CSD6_9EURY</name>
<dbReference type="Proteomes" id="UP001597085">
    <property type="component" value="Unassembled WGS sequence"/>
</dbReference>
<sequence length="237" mass="27297">DLLRSWLAGFADRADLLRWCHEATVATLGQLSPEWHRDRLMSLSELSTLVVDDRERRRWVDEDALLDRERAREWRLAVASTDLIPACQTALRRIRWSAVEYTSDHDDDDPAYVDVDDQDEPAMRPGLGETAERQRWVVDRGLEGFDSRDEIVERWIPVAIHASFAELDESLSSAFWSEQPLRAMFVDRDDQAAQFYRESFLAVEFLPAFNRAIEQLADRSGEAVSGGETTDHSPVRY</sequence>
<protein>
    <submittedName>
        <fullName evidence="1">Uncharacterized protein</fullName>
    </submittedName>
</protein>
<comment type="caution">
    <text evidence="1">The sequence shown here is derived from an EMBL/GenBank/DDBJ whole genome shotgun (WGS) entry which is preliminary data.</text>
</comment>
<keyword evidence="2" id="KW-1185">Reference proteome</keyword>
<feature type="non-terminal residue" evidence="1">
    <location>
        <position position="1"/>
    </location>
</feature>
<dbReference type="EMBL" id="JBHUDK010000021">
    <property type="protein sequence ID" value="MFD1600995.1"/>
    <property type="molecule type" value="Genomic_DNA"/>
</dbReference>
<evidence type="ECO:0000313" key="1">
    <source>
        <dbReference type="EMBL" id="MFD1600995.1"/>
    </source>
</evidence>
<accession>A0ABD6CSD6</accession>
<reference evidence="1 2" key="1">
    <citation type="journal article" date="2019" name="Int. J. Syst. Evol. Microbiol.">
        <title>The Global Catalogue of Microorganisms (GCM) 10K type strain sequencing project: providing services to taxonomists for standard genome sequencing and annotation.</title>
        <authorList>
            <consortium name="The Broad Institute Genomics Platform"/>
            <consortium name="The Broad Institute Genome Sequencing Center for Infectious Disease"/>
            <person name="Wu L."/>
            <person name="Ma J."/>
        </authorList>
    </citation>
    <scope>NUCLEOTIDE SEQUENCE [LARGE SCALE GENOMIC DNA]</scope>
    <source>
        <strain evidence="1 2">CGMCC 1.12121</strain>
    </source>
</reference>
<dbReference type="RefSeq" id="WP_390278725.1">
    <property type="nucleotide sequence ID" value="NZ_JBHUDK010000021.1"/>
</dbReference>